<organism evidence="2 3">
    <name type="scientific">Araneus ventricosus</name>
    <name type="common">Orbweaver spider</name>
    <name type="synonym">Epeira ventricosa</name>
    <dbReference type="NCBI Taxonomy" id="182803"/>
    <lineage>
        <taxon>Eukaryota</taxon>
        <taxon>Metazoa</taxon>
        <taxon>Ecdysozoa</taxon>
        <taxon>Arthropoda</taxon>
        <taxon>Chelicerata</taxon>
        <taxon>Arachnida</taxon>
        <taxon>Araneae</taxon>
        <taxon>Araneomorphae</taxon>
        <taxon>Entelegynae</taxon>
        <taxon>Araneoidea</taxon>
        <taxon>Araneidae</taxon>
        <taxon>Araneus</taxon>
    </lineage>
</organism>
<dbReference type="EMBL" id="BGPR01026373">
    <property type="protein sequence ID" value="GBN96045.1"/>
    <property type="molecule type" value="Genomic_DNA"/>
</dbReference>
<keyword evidence="3" id="KW-1185">Reference proteome</keyword>
<gene>
    <name evidence="2" type="ORF">AVEN_241606_1</name>
</gene>
<evidence type="ECO:0000256" key="1">
    <source>
        <dbReference type="SAM" id="MobiDB-lite"/>
    </source>
</evidence>
<dbReference type="AlphaFoldDB" id="A0A4Y2TAB1"/>
<proteinExistence type="predicted"/>
<evidence type="ECO:0000313" key="2">
    <source>
        <dbReference type="EMBL" id="GBN96045.1"/>
    </source>
</evidence>
<reference evidence="2 3" key="1">
    <citation type="journal article" date="2019" name="Sci. Rep.">
        <title>Orb-weaving spider Araneus ventricosus genome elucidates the spidroin gene catalogue.</title>
        <authorList>
            <person name="Kono N."/>
            <person name="Nakamura H."/>
            <person name="Ohtoshi R."/>
            <person name="Moran D.A.P."/>
            <person name="Shinohara A."/>
            <person name="Yoshida Y."/>
            <person name="Fujiwara M."/>
            <person name="Mori M."/>
            <person name="Tomita M."/>
            <person name="Arakawa K."/>
        </authorList>
    </citation>
    <scope>NUCLEOTIDE SEQUENCE [LARGE SCALE GENOMIC DNA]</scope>
</reference>
<comment type="caution">
    <text evidence="2">The sequence shown here is derived from an EMBL/GenBank/DDBJ whole genome shotgun (WGS) entry which is preliminary data.</text>
</comment>
<name>A0A4Y2TAB1_ARAVE</name>
<feature type="region of interest" description="Disordered" evidence="1">
    <location>
        <begin position="1"/>
        <end position="31"/>
    </location>
</feature>
<protein>
    <submittedName>
        <fullName evidence="2">Uncharacterized protein</fullName>
    </submittedName>
</protein>
<sequence>MKKLASGPDFTDFKPASKQKEVEKKNSPNKQIIPHREKIPQIYMTSRLEVLPTSITTKDKISTHKSALKPSVIANLPLLTLSFCQWLFSLHWRKRIP</sequence>
<dbReference type="Proteomes" id="UP000499080">
    <property type="component" value="Unassembled WGS sequence"/>
</dbReference>
<evidence type="ECO:0000313" key="3">
    <source>
        <dbReference type="Proteomes" id="UP000499080"/>
    </source>
</evidence>
<accession>A0A4Y2TAB1</accession>